<evidence type="ECO:0000256" key="1">
    <source>
        <dbReference type="SAM" id="Phobius"/>
    </source>
</evidence>
<keyword evidence="1" id="KW-0472">Membrane</keyword>
<dbReference type="AlphaFoldDB" id="A0A176VDD0"/>
<evidence type="ECO:0008006" key="4">
    <source>
        <dbReference type="Google" id="ProtNLM"/>
    </source>
</evidence>
<proteinExistence type="predicted"/>
<protein>
    <recommendedName>
        <fullName evidence="4">Protein SPA, chloroplastic</fullName>
    </recommendedName>
</protein>
<dbReference type="InterPro" id="IPR036410">
    <property type="entry name" value="HSP_DnaJ_Cys-rich_dom_sf"/>
</dbReference>
<keyword evidence="3" id="KW-1185">Reference proteome</keyword>
<feature type="transmembrane region" description="Helical" evidence="1">
    <location>
        <begin position="76"/>
        <end position="96"/>
    </location>
</feature>
<evidence type="ECO:0000313" key="3">
    <source>
        <dbReference type="Proteomes" id="UP000077202"/>
    </source>
</evidence>
<organism evidence="2 3">
    <name type="scientific">Marchantia polymorpha subsp. ruderalis</name>
    <dbReference type="NCBI Taxonomy" id="1480154"/>
    <lineage>
        <taxon>Eukaryota</taxon>
        <taxon>Viridiplantae</taxon>
        <taxon>Streptophyta</taxon>
        <taxon>Embryophyta</taxon>
        <taxon>Marchantiophyta</taxon>
        <taxon>Marchantiopsida</taxon>
        <taxon>Marchantiidae</taxon>
        <taxon>Marchantiales</taxon>
        <taxon>Marchantiaceae</taxon>
        <taxon>Marchantia</taxon>
    </lineage>
</organism>
<name>A0A176VDD0_MARPO</name>
<keyword evidence="1" id="KW-0812">Transmembrane</keyword>
<sequence>MATACLCPCAFSALVRADTKTAPDSGNGASVGGHVARNRPGLREFQKLNAGPLFTPLAPTRRSLPCPRADLDQDTILAIGVGVAGLAVGIGIPVFYETQVKGSEKRENDQPCFPCKGTGSRNITVMIGVGEKEVSSCINCEGNGAITCTTCQGSGVQPRYLDRREFKDDD</sequence>
<reference evidence="2" key="1">
    <citation type="submission" date="2016-03" db="EMBL/GenBank/DDBJ databases">
        <title>Mechanisms controlling the formation of the plant cell surface in tip-growing cells are functionally conserved among land plants.</title>
        <authorList>
            <person name="Honkanen S."/>
            <person name="Jones V.A."/>
            <person name="Morieri G."/>
            <person name="Champion C."/>
            <person name="Hetherington A.J."/>
            <person name="Kelly S."/>
            <person name="Saint-Marcoux D."/>
            <person name="Proust H."/>
            <person name="Prescott H."/>
            <person name="Dolan L."/>
        </authorList>
    </citation>
    <scope>NUCLEOTIDE SEQUENCE [LARGE SCALE GENOMIC DNA]</scope>
    <source>
        <tissue evidence="2">Whole gametophyte</tissue>
    </source>
</reference>
<evidence type="ECO:0000313" key="2">
    <source>
        <dbReference type="EMBL" id="OAE18587.1"/>
    </source>
</evidence>
<gene>
    <name evidence="2" type="ORF">AXG93_1923s1430</name>
</gene>
<dbReference type="Proteomes" id="UP000077202">
    <property type="component" value="Unassembled WGS sequence"/>
</dbReference>
<keyword evidence="1" id="KW-1133">Transmembrane helix</keyword>
<accession>A0A176VDD0</accession>
<dbReference type="SUPFAM" id="SSF57938">
    <property type="entry name" value="DnaJ/Hsp40 cysteine-rich domain"/>
    <property type="match status" value="1"/>
</dbReference>
<dbReference type="EMBL" id="LVLJ01004028">
    <property type="protein sequence ID" value="OAE18587.1"/>
    <property type="molecule type" value="Genomic_DNA"/>
</dbReference>
<comment type="caution">
    <text evidence="2">The sequence shown here is derived from an EMBL/GenBank/DDBJ whole genome shotgun (WGS) entry which is preliminary data.</text>
</comment>